<dbReference type="EMBL" id="QROV01000006">
    <property type="protein sequence ID" value="RHL61668.1"/>
    <property type="molecule type" value="Genomic_DNA"/>
</dbReference>
<accession>A0A415M3H6</accession>
<evidence type="ECO:0000256" key="1">
    <source>
        <dbReference type="ARBA" id="ARBA00022679"/>
    </source>
</evidence>
<dbReference type="PANTHER" id="PTHR46401:SF2">
    <property type="entry name" value="GLYCOSYLTRANSFERASE WBBK-RELATED"/>
    <property type="match status" value="1"/>
</dbReference>
<dbReference type="InterPro" id="IPR028098">
    <property type="entry name" value="Glyco_trans_4-like_N"/>
</dbReference>
<evidence type="ECO:0000259" key="2">
    <source>
        <dbReference type="Pfam" id="PF00534"/>
    </source>
</evidence>
<gene>
    <name evidence="5" type="ORF">DW011_06715</name>
    <name evidence="4" type="ORF">KHY35_18810</name>
</gene>
<dbReference type="GO" id="GO:0016757">
    <property type="term" value="F:glycosyltransferase activity"/>
    <property type="evidence" value="ECO:0007669"/>
    <property type="project" value="InterPro"/>
</dbReference>
<proteinExistence type="predicted"/>
<reference evidence="4" key="2">
    <citation type="submission" date="2021-02" db="EMBL/GenBank/DDBJ databases">
        <title>Infant gut strain persistence is associated with maternal origin, phylogeny, and functional potential including surface adhesion and iron acquisition.</title>
        <authorList>
            <person name="Lou Y.C."/>
        </authorList>
    </citation>
    <scope>NUCLEOTIDE SEQUENCE</scope>
    <source>
        <strain evidence="4">L3_082_243G1_dasL3_082_243G1_maxbin2.maxbin.015s ta_sub</strain>
    </source>
</reference>
<reference evidence="5 6" key="1">
    <citation type="submission" date="2018-08" db="EMBL/GenBank/DDBJ databases">
        <title>A genome reference for cultivated species of the human gut microbiota.</title>
        <authorList>
            <person name="Zou Y."/>
            <person name="Xue W."/>
            <person name="Luo G."/>
        </authorList>
    </citation>
    <scope>NUCLEOTIDE SEQUENCE [LARGE SCALE GENOMIC DNA]</scope>
    <source>
        <strain evidence="5 6">AF37-12</strain>
    </source>
</reference>
<feature type="domain" description="Glycosyl transferase family 1" evidence="2">
    <location>
        <begin position="210"/>
        <end position="377"/>
    </location>
</feature>
<dbReference type="Proteomes" id="UP000283616">
    <property type="component" value="Unassembled WGS sequence"/>
</dbReference>
<dbReference type="Gene3D" id="3.40.50.2000">
    <property type="entry name" value="Glycogen Phosphorylase B"/>
    <property type="match status" value="2"/>
</dbReference>
<comment type="caution">
    <text evidence="5">The sequence shown here is derived from an EMBL/GenBank/DDBJ whole genome shotgun (WGS) entry which is preliminary data.</text>
</comment>
<dbReference type="PANTHER" id="PTHR46401">
    <property type="entry name" value="GLYCOSYLTRANSFERASE WBBK-RELATED"/>
    <property type="match status" value="1"/>
</dbReference>
<sequence>MDYNIVLLYYENGHPTGVIRYIEMLKRGLLTQKKYKIHSIVLDSSAIFPEIYEKKDLIFARLPFEINPYSSDHFWRNKYFNIITKLTKSYLDGKTNIVFHTQEFFLSGLASLLKKELGGTILLHLHVIPWKFSLETNEKTFKQLYKEVEAGNFISISLNNTEQNAYTIADKIICVSNSAKKHILSVCKYNKLNISVIYNGLRETKVTPLKTGNEDFKILFVGRISKEKGIFNLLNALQKVYLRGRKVKLQLAGDCSFRIKNRIYLKYKELDVDFLGNISYKKLSILYSSCSLGIVPSLHEQCSYVAIEMSMFGMPMIVSDVDALSEMFEDEVNALKIPLVFDEDFGLELDEEKLTDAIIRLIDDKVLRQKLSENAIKNYREKFTLDNMIENTINVYEQLIQQDNA</sequence>
<dbReference type="Proteomes" id="UP000782901">
    <property type="component" value="Unassembled WGS sequence"/>
</dbReference>
<dbReference type="AlphaFoldDB" id="A0A415M3H6"/>
<evidence type="ECO:0000313" key="4">
    <source>
        <dbReference type="EMBL" id="MBS5412728.1"/>
    </source>
</evidence>
<dbReference type="EMBL" id="JAGZEE010000036">
    <property type="protein sequence ID" value="MBS5412728.1"/>
    <property type="molecule type" value="Genomic_DNA"/>
</dbReference>
<evidence type="ECO:0000259" key="3">
    <source>
        <dbReference type="Pfam" id="PF13439"/>
    </source>
</evidence>
<dbReference type="CDD" id="cd03801">
    <property type="entry name" value="GT4_PimA-like"/>
    <property type="match status" value="1"/>
</dbReference>
<name>A0A415M3H6_BACT4</name>
<protein>
    <submittedName>
        <fullName evidence="5">Glycosyltransferase family 1 protein</fullName>
    </submittedName>
    <submittedName>
        <fullName evidence="4">Glycosyltransferase family 4 protein</fullName>
    </submittedName>
</protein>
<dbReference type="SUPFAM" id="SSF53756">
    <property type="entry name" value="UDP-Glycosyltransferase/glycogen phosphorylase"/>
    <property type="match status" value="1"/>
</dbReference>
<organism evidence="5 6">
    <name type="scientific">Bacteroides thetaiotaomicron</name>
    <dbReference type="NCBI Taxonomy" id="818"/>
    <lineage>
        <taxon>Bacteria</taxon>
        <taxon>Pseudomonadati</taxon>
        <taxon>Bacteroidota</taxon>
        <taxon>Bacteroidia</taxon>
        <taxon>Bacteroidales</taxon>
        <taxon>Bacteroidaceae</taxon>
        <taxon>Bacteroides</taxon>
    </lineage>
</organism>
<dbReference type="RefSeq" id="WP_117576913.1">
    <property type="nucleotide sequence ID" value="NZ_CP103077.1"/>
</dbReference>
<dbReference type="Pfam" id="PF00534">
    <property type="entry name" value="Glycos_transf_1"/>
    <property type="match status" value="1"/>
</dbReference>
<evidence type="ECO:0000313" key="5">
    <source>
        <dbReference type="EMBL" id="RHL61668.1"/>
    </source>
</evidence>
<dbReference type="Pfam" id="PF13439">
    <property type="entry name" value="Glyco_transf_4"/>
    <property type="match status" value="1"/>
</dbReference>
<dbReference type="InterPro" id="IPR001296">
    <property type="entry name" value="Glyco_trans_1"/>
</dbReference>
<dbReference type="GO" id="GO:0009103">
    <property type="term" value="P:lipopolysaccharide biosynthetic process"/>
    <property type="evidence" value="ECO:0007669"/>
    <property type="project" value="TreeGrafter"/>
</dbReference>
<feature type="domain" description="Glycosyltransferase subfamily 4-like N-terminal" evidence="3">
    <location>
        <begin position="17"/>
        <end position="201"/>
    </location>
</feature>
<keyword evidence="1 5" id="KW-0808">Transferase</keyword>
<evidence type="ECO:0000313" key="6">
    <source>
        <dbReference type="Proteomes" id="UP000283616"/>
    </source>
</evidence>